<name>A0A428MPT2_9BACT</name>
<accession>A0A428MPT2</accession>
<protein>
    <submittedName>
        <fullName evidence="1">Uncharacterized protein</fullName>
    </submittedName>
</protein>
<comment type="caution">
    <text evidence="1">The sequence shown here is derived from an EMBL/GenBank/DDBJ whole genome shotgun (WGS) entry which is preliminary data.</text>
</comment>
<evidence type="ECO:0000313" key="2">
    <source>
        <dbReference type="Proteomes" id="UP000269669"/>
    </source>
</evidence>
<dbReference type="OrthoDB" id="112654at2"/>
<dbReference type="AlphaFoldDB" id="A0A428MPT2"/>
<sequence length="209" mass="23527">MKDSRLTTMARRGLTFPAETREQIRKTGIRCRPQLEIVYQQRANEWKLRGEESGGAVADLGHYVGFVGREGQTLPWLQRVQNFIPNGVHAVVVDATLIRVEMFRYEQTYDLLITCHSLDGAERKRPELRSQILFLGRNGTLETELWGKDAAFRGGAMPHFFTRSGEQGLPGGPWIEVTLKITEAVCCTGCRHCHLLEAGTPRHALEVPA</sequence>
<organism evidence="1 2">
    <name type="scientific">Edaphobacter aggregans</name>
    <dbReference type="NCBI Taxonomy" id="570835"/>
    <lineage>
        <taxon>Bacteria</taxon>
        <taxon>Pseudomonadati</taxon>
        <taxon>Acidobacteriota</taxon>
        <taxon>Terriglobia</taxon>
        <taxon>Terriglobales</taxon>
        <taxon>Acidobacteriaceae</taxon>
        <taxon>Edaphobacter</taxon>
    </lineage>
</organism>
<keyword evidence="2" id="KW-1185">Reference proteome</keyword>
<reference evidence="1 2" key="1">
    <citation type="submission" date="2018-12" db="EMBL/GenBank/DDBJ databases">
        <title>Sequencing of bacterial isolates from soil warming experiment in Harvard Forest, Massachusetts, USA.</title>
        <authorList>
            <person name="Deangelis K."/>
        </authorList>
    </citation>
    <scope>NUCLEOTIDE SEQUENCE [LARGE SCALE GENOMIC DNA]</scope>
    <source>
        <strain evidence="1 2">EB153</strain>
    </source>
</reference>
<dbReference type="Proteomes" id="UP000269669">
    <property type="component" value="Unassembled WGS sequence"/>
</dbReference>
<evidence type="ECO:0000313" key="1">
    <source>
        <dbReference type="EMBL" id="RSL18846.1"/>
    </source>
</evidence>
<proteinExistence type="predicted"/>
<dbReference type="RefSeq" id="WP_125487145.1">
    <property type="nucleotide sequence ID" value="NZ_RSDW01000001.1"/>
</dbReference>
<gene>
    <name evidence="1" type="ORF">EDE15_4451</name>
</gene>
<dbReference type="EMBL" id="RSDW01000001">
    <property type="protein sequence ID" value="RSL18846.1"/>
    <property type="molecule type" value="Genomic_DNA"/>
</dbReference>